<evidence type="ECO:0000313" key="1">
    <source>
        <dbReference type="EMBL" id="QHW31293.1"/>
    </source>
</evidence>
<dbReference type="AlphaFoldDB" id="A0A6C0P050"/>
<dbReference type="KEGG" id="prz:GZH47_10785"/>
<dbReference type="PANTHER" id="PTHR42716:SF1">
    <property type="entry name" value="SLL0471 PROTEIN"/>
    <property type="match status" value="1"/>
</dbReference>
<proteinExistence type="predicted"/>
<dbReference type="SUPFAM" id="SSF51905">
    <property type="entry name" value="FAD/NAD(P)-binding domain"/>
    <property type="match status" value="1"/>
</dbReference>
<reference evidence="1 2" key="1">
    <citation type="submission" date="2020-02" db="EMBL/GenBank/DDBJ databases">
        <title>Paenibacillus sp. nov., isolated from rhizosphere soil of tomato.</title>
        <authorList>
            <person name="Weon H.-Y."/>
            <person name="Lee S.A."/>
        </authorList>
    </citation>
    <scope>NUCLEOTIDE SEQUENCE [LARGE SCALE GENOMIC DNA]</scope>
    <source>
        <strain evidence="1 2">14171R-81</strain>
    </source>
</reference>
<accession>A0A6C0P050</accession>
<dbReference type="EMBL" id="CP048286">
    <property type="protein sequence ID" value="QHW31293.1"/>
    <property type="molecule type" value="Genomic_DNA"/>
</dbReference>
<evidence type="ECO:0000313" key="2">
    <source>
        <dbReference type="Proteomes" id="UP000479114"/>
    </source>
</evidence>
<dbReference type="InterPro" id="IPR005288">
    <property type="entry name" value="NadB"/>
</dbReference>
<protein>
    <submittedName>
        <fullName evidence="1">FAD-dependent oxidoreductase</fullName>
    </submittedName>
</protein>
<sequence>MSKEMHADLVIIGGGTGGCAAALAAARMGVTVIMTEETPWIGGQLTSQAVPPDEHPWIEQFGCTRSYRRFRDGVRQYYRDYFPLTTEARANVMLNPGNGWVSRICHEPRTALAVLQHMMAPYIHSGRLTILTRYAAESARTEGDNVVSVTVRGLDQSERMEQVELVAPYFLDATECGDVLPLAGVEYVTGAESQRQTGEPHALEGDPQPMDMQAFTYCFAMDYLEGENHTIDKPGQYEFWRDYKADFWPDRLLSWTGVKPATLEPIRFDLFPDKDWMSLMGYRRIVDKSNFAPGTYRSDISVVNWQQNDYWLGSVIDVSEEEKARHLEGAKQLSLSLLYWMQTEAPRADGKLGYPGLRLRKDVVGTADGLAMAPYIRESRRIKAEFTVLEQHLSTECRGTEEAETFLDSVGIGCYRIDLHPSTGLRHYIDISSLPFQIPLGSLIPVRVNNLLPAGKNIGVTHITNGCYRLHPVEWNIGEAAGYLASYCLQHGIKPRDVRNRQEQLAAFQKLLVQEGIDLAWPESRPV</sequence>
<dbReference type="InterPro" id="IPR036188">
    <property type="entry name" value="FAD/NAD-bd_sf"/>
</dbReference>
<dbReference type="GO" id="GO:0009435">
    <property type="term" value="P:NAD+ biosynthetic process"/>
    <property type="evidence" value="ECO:0007669"/>
    <property type="project" value="InterPro"/>
</dbReference>
<dbReference type="PANTHER" id="PTHR42716">
    <property type="entry name" value="L-ASPARTATE OXIDASE"/>
    <property type="match status" value="1"/>
</dbReference>
<dbReference type="GO" id="GO:0008734">
    <property type="term" value="F:L-aspartate oxidase activity"/>
    <property type="evidence" value="ECO:0007669"/>
    <property type="project" value="InterPro"/>
</dbReference>
<dbReference type="PRINTS" id="PR00411">
    <property type="entry name" value="PNDRDTASEI"/>
</dbReference>
<dbReference type="Gene3D" id="3.50.50.60">
    <property type="entry name" value="FAD/NAD(P)-binding domain"/>
    <property type="match status" value="1"/>
</dbReference>
<gene>
    <name evidence="1" type="ORF">GZH47_10785</name>
</gene>
<organism evidence="1 2">
    <name type="scientific">Paenibacillus rhizovicinus</name>
    <dbReference type="NCBI Taxonomy" id="2704463"/>
    <lineage>
        <taxon>Bacteria</taxon>
        <taxon>Bacillati</taxon>
        <taxon>Bacillota</taxon>
        <taxon>Bacilli</taxon>
        <taxon>Bacillales</taxon>
        <taxon>Paenibacillaceae</taxon>
        <taxon>Paenibacillus</taxon>
    </lineage>
</organism>
<dbReference type="RefSeq" id="WP_162640101.1">
    <property type="nucleotide sequence ID" value="NZ_CP048286.1"/>
</dbReference>
<dbReference type="Proteomes" id="UP000479114">
    <property type="component" value="Chromosome"/>
</dbReference>
<dbReference type="PROSITE" id="PS51257">
    <property type="entry name" value="PROKAR_LIPOPROTEIN"/>
    <property type="match status" value="1"/>
</dbReference>
<name>A0A6C0P050_9BACL</name>
<dbReference type="Pfam" id="PF12831">
    <property type="entry name" value="FAD_oxidored"/>
    <property type="match status" value="1"/>
</dbReference>
<keyword evidence="2" id="KW-1185">Reference proteome</keyword>